<dbReference type="AlphaFoldDB" id="A0A485M2F4"/>
<dbReference type="Gene3D" id="3.90.226.10">
    <property type="entry name" value="2-enoyl-CoA Hydratase, Chain A, domain 1"/>
    <property type="match status" value="1"/>
</dbReference>
<dbReference type="SUPFAM" id="SSF52096">
    <property type="entry name" value="ClpP/crotonase"/>
    <property type="match status" value="1"/>
</dbReference>
<organism evidence="2">
    <name type="scientific">anaerobic digester metagenome</name>
    <dbReference type="NCBI Taxonomy" id="1263854"/>
    <lineage>
        <taxon>unclassified sequences</taxon>
        <taxon>metagenomes</taxon>
        <taxon>ecological metagenomes</taxon>
    </lineage>
</organism>
<evidence type="ECO:0000256" key="1">
    <source>
        <dbReference type="ARBA" id="ARBA00023239"/>
    </source>
</evidence>
<dbReference type="EC" id="4.2.1.17" evidence="2"/>
<dbReference type="EMBL" id="CAADRN010000228">
    <property type="protein sequence ID" value="VFU15599.1"/>
    <property type="molecule type" value="Genomic_DNA"/>
</dbReference>
<dbReference type="InterPro" id="IPR001753">
    <property type="entry name" value="Enoyl-CoA_hydra/iso"/>
</dbReference>
<dbReference type="GO" id="GO:0006635">
    <property type="term" value="P:fatty acid beta-oxidation"/>
    <property type="evidence" value="ECO:0007669"/>
    <property type="project" value="TreeGrafter"/>
</dbReference>
<dbReference type="Gene3D" id="1.10.12.10">
    <property type="entry name" value="Lyase 2-enoyl-coa Hydratase, Chain A, domain 2"/>
    <property type="match status" value="1"/>
</dbReference>
<name>A0A485M2F4_9ZZZZ</name>
<dbReference type="GO" id="GO:0004300">
    <property type="term" value="F:enoyl-CoA hydratase activity"/>
    <property type="evidence" value="ECO:0007669"/>
    <property type="project" value="UniProtKB-EC"/>
</dbReference>
<dbReference type="PANTHER" id="PTHR11941">
    <property type="entry name" value="ENOYL-COA HYDRATASE-RELATED"/>
    <property type="match status" value="1"/>
</dbReference>
<accession>A0A485M2F4</accession>
<dbReference type="Pfam" id="PF00378">
    <property type="entry name" value="ECH_1"/>
    <property type="match status" value="1"/>
</dbReference>
<sequence>MILFKEILLSKEGPVATITLNNPERYNALGATITSELLSALVMCRKDRETRVVVLTGSGKAFCSGGDISYFEKFAGSDPSEPVRQLLDPLHRIVLEIRQMPKPVLAVINGAVSGAGMSLAFACDLRLCSSQARFKQAYTSLGLAPDVGWSLWVGLLAGYSKAAEMVFLDPVYSADQAMAMGLVHLVVEPEKLEESARAWTEQLAAGATHSFACAKADLNHAFLSLLERQLEIERKGVLEASTTSDYQEGLKAFREKRKPDFKGY</sequence>
<evidence type="ECO:0000313" key="2">
    <source>
        <dbReference type="EMBL" id="VFU15599.1"/>
    </source>
</evidence>
<reference evidence="2" key="1">
    <citation type="submission" date="2019-03" db="EMBL/GenBank/DDBJ databases">
        <authorList>
            <person name="Hao L."/>
        </authorList>
    </citation>
    <scope>NUCLEOTIDE SEQUENCE</scope>
</reference>
<dbReference type="CDD" id="cd06558">
    <property type="entry name" value="crotonase-like"/>
    <property type="match status" value="1"/>
</dbReference>
<protein>
    <submittedName>
        <fullName evidence="2">Enoyl-CoA hydratase/carnithine racemase</fullName>
        <ecNumber evidence="2">4.2.1.17</ecNumber>
    </submittedName>
</protein>
<keyword evidence="1 2" id="KW-0456">Lyase</keyword>
<dbReference type="InterPro" id="IPR029045">
    <property type="entry name" value="ClpP/crotonase-like_dom_sf"/>
</dbReference>
<dbReference type="InterPro" id="IPR014748">
    <property type="entry name" value="Enoyl-CoA_hydra_C"/>
</dbReference>
<proteinExistence type="predicted"/>
<dbReference type="PANTHER" id="PTHR11941:SF133">
    <property type="entry name" value="1,2-EPOXYPHENYLACETYL-COA ISOMERASE"/>
    <property type="match status" value="1"/>
</dbReference>
<gene>
    <name evidence="2" type="primary">menB</name>
    <name evidence="2" type="ORF">SCFA_3030004</name>
</gene>